<dbReference type="GO" id="GO:0005886">
    <property type="term" value="C:plasma membrane"/>
    <property type="evidence" value="ECO:0007669"/>
    <property type="project" value="InterPro"/>
</dbReference>
<keyword evidence="4 6" id="KW-1133">Transmembrane helix</keyword>
<dbReference type="GO" id="GO:0008519">
    <property type="term" value="F:ammonium channel activity"/>
    <property type="evidence" value="ECO:0007669"/>
    <property type="project" value="InterPro"/>
</dbReference>
<dbReference type="Gene3D" id="1.10.3430.10">
    <property type="entry name" value="Ammonium transporter AmtB like domains"/>
    <property type="match status" value="1"/>
</dbReference>
<organism evidence="8 9">
    <name type="scientific">Papilio xuthus</name>
    <name type="common">Asian swallowtail butterfly</name>
    <dbReference type="NCBI Taxonomy" id="66420"/>
    <lineage>
        <taxon>Eukaryota</taxon>
        <taxon>Metazoa</taxon>
        <taxon>Ecdysozoa</taxon>
        <taxon>Arthropoda</taxon>
        <taxon>Hexapoda</taxon>
        <taxon>Insecta</taxon>
        <taxon>Pterygota</taxon>
        <taxon>Neoptera</taxon>
        <taxon>Endopterygota</taxon>
        <taxon>Lepidoptera</taxon>
        <taxon>Glossata</taxon>
        <taxon>Ditrysia</taxon>
        <taxon>Papilionoidea</taxon>
        <taxon>Papilionidae</taxon>
        <taxon>Papilioninae</taxon>
        <taxon>Papilio</taxon>
    </lineage>
</organism>
<evidence type="ECO:0000256" key="4">
    <source>
        <dbReference type="ARBA" id="ARBA00022989"/>
    </source>
</evidence>
<evidence type="ECO:0000256" key="3">
    <source>
        <dbReference type="ARBA" id="ARBA00022692"/>
    </source>
</evidence>
<dbReference type="STRING" id="66420.A0A194QI59"/>
<name>A0A194QI59_PAPXU</name>
<dbReference type="Proteomes" id="UP000053268">
    <property type="component" value="Unassembled WGS sequence"/>
</dbReference>
<evidence type="ECO:0000256" key="6">
    <source>
        <dbReference type="SAM" id="Phobius"/>
    </source>
</evidence>
<dbReference type="EMBL" id="KQ458880">
    <property type="protein sequence ID" value="KPJ04615.1"/>
    <property type="molecule type" value="Genomic_DNA"/>
</dbReference>
<keyword evidence="9" id="KW-1185">Reference proteome</keyword>
<feature type="transmembrane region" description="Helical" evidence="6">
    <location>
        <begin position="156"/>
        <end position="175"/>
    </location>
</feature>
<evidence type="ECO:0000313" key="8">
    <source>
        <dbReference type="EMBL" id="KPJ04615.1"/>
    </source>
</evidence>
<comment type="similarity">
    <text evidence="2">Belongs to the ammonium transporter (TC 2.A.49) family. Rh subfamily.</text>
</comment>
<sequence>MGGRYAASSELRCDDRQCYIRTLHRDGPRCTLALWNGFEGTHVMIFIGFGFLMTFLKKYCYSGVGFNLFLAALIIQWALLCQSWYHMEDKFIYITKMTILEADIMAATILITFGALLGITSVNQLLFIAIIETVFACFNLWLITSKFKATDVGGSLAIHTFGAYFGLAASWAMAYGRKKKSDQPNQLNKPIYSTDMTAMIGTLFLWIYWPSFNSGLTHSNAEYQRAVINTYLSLAAATVTTFIVSSCVNEEGKLDMVHVQNSTLAGGVAVGAVCNMHISCGGAIGIGVGAGFISVLGYSYLTPSLTESSIIDTCGVHNLHGMPGVYSGILSILFSYLASSDVYGDELSVVFPALSGGGGNATNGTAAPSSDQALAQFEGLIATLVIAIIGGIITGALSKIAIFVPLKEPEKYNDAVDWELPK</sequence>
<dbReference type="PANTHER" id="PTHR11730">
    <property type="entry name" value="AMMONIUM TRANSPORTER"/>
    <property type="match status" value="1"/>
</dbReference>
<evidence type="ECO:0000256" key="2">
    <source>
        <dbReference type="ARBA" id="ARBA00011036"/>
    </source>
</evidence>
<dbReference type="InterPro" id="IPR029020">
    <property type="entry name" value="Ammonium/urea_transptr"/>
</dbReference>
<feature type="transmembrane region" description="Helical" evidence="6">
    <location>
        <begin position="32"/>
        <end position="52"/>
    </location>
</feature>
<feature type="domain" description="Ammonium transporter AmtB-like" evidence="7">
    <location>
        <begin position="41"/>
        <end position="408"/>
    </location>
</feature>
<dbReference type="GO" id="GO:0097272">
    <property type="term" value="P:ammonium homeostasis"/>
    <property type="evidence" value="ECO:0007669"/>
    <property type="project" value="TreeGrafter"/>
</dbReference>
<feature type="transmembrane region" description="Helical" evidence="6">
    <location>
        <begin position="228"/>
        <end position="248"/>
    </location>
</feature>
<feature type="transmembrane region" description="Helical" evidence="6">
    <location>
        <begin position="91"/>
        <end position="118"/>
    </location>
</feature>
<dbReference type="PRINTS" id="PR00342">
    <property type="entry name" value="RHESUSRHD"/>
</dbReference>
<comment type="subcellular location">
    <subcellularLocation>
        <location evidence="1">Membrane</location>
        <topology evidence="1">Multi-pass membrane protein</topology>
    </subcellularLocation>
</comment>
<dbReference type="InterPro" id="IPR002229">
    <property type="entry name" value="RhesusRHD"/>
</dbReference>
<accession>A0A194QI59</accession>
<feature type="transmembrane region" description="Helical" evidence="6">
    <location>
        <begin position="125"/>
        <end position="144"/>
    </location>
</feature>
<keyword evidence="5 6" id="KW-0472">Membrane</keyword>
<dbReference type="Pfam" id="PF00909">
    <property type="entry name" value="Ammonium_transp"/>
    <property type="match status" value="1"/>
</dbReference>
<protein>
    <submittedName>
        <fullName evidence="8">Ammonium transporter Rh type B-B</fullName>
    </submittedName>
</protein>
<dbReference type="SUPFAM" id="SSF111352">
    <property type="entry name" value="Ammonium transporter"/>
    <property type="match status" value="1"/>
</dbReference>
<feature type="transmembrane region" description="Helical" evidence="6">
    <location>
        <begin position="380"/>
        <end position="404"/>
    </location>
</feature>
<feature type="transmembrane region" description="Helical" evidence="6">
    <location>
        <begin position="187"/>
        <end position="208"/>
    </location>
</feature>
<evidence type="ECO:0000256" key="5">
    <source>
        <dbReference type="ARBA" id="ARBA00023136"/>
    </source>
</evidence>
<dbReference type="InterPro" id="IPR024041">
    <property type="entry name" value="NH4_transpt_AmtB-like_dom"/>
</dbReference>
<gene>
    <name evidence="8" type="ORF">RR46_03226</name>
</gene>
<reference evidence="8 9" key="1">
    <citation type="journal article" date="2015" name="Nat. Commun.">
        <title>Outbred genome sequencing and CRISPR/Cas9 gene editing in butterflies.</title>
        <authorList>
            <person name="Li X."/>
            <person name="Fan D."/>
            <person name="Zhang W."/>
            <person name="Liu G."/>
            <person name="Zhang L."/>
            <person name="Zhao L."/>
            <person name="Fang X."/>
            <person name="Chen L."/>
            <person name="Dong Y."/>
            <person name="Chen Y."/>
            <person name="Ding Y."/>
            <person name="Zhao R."/>
            <person name="Feng M."/>
            <person name="Zhu Y."/>
            <person name="Feng Y."/>
            <person name="Jiang X."/>
            <person name="Zhu D."/>
            <person name="Xiang H."/>
            <person name="Feng X."/>
            <person name="Li S."/>
            <person name="Wang J."/>
            <person name="Zhang G."/>
            <person name="Kronforst M.R."/>
            <person name="Wang W."/>
        </authorList>
    </citation>
    <scope>NUCLEOTIDE SEQUENCE [LARGE SCALE GENOMIC DNA]</scope>
    <source>
        <strain evidence="8">Ya'a_city_454_Px</strain>
        <tissue evidence="8">Whole body</tissue>
    </source>
</reference>
<keyword evidence="3 6" id="KW-0812">Transmembrane</keyword>
<evidence type="ECO:0000313" key="9">
    <source>
        <dbReference type="Proteomes" id="UP000053268"/>
    </source>
</evidence>
<dbReference type="AlphaFoldDB" id="A0A194QI59"/>
<evidence type="ECO:0000259" key="7">
    <source>
        <dbReference type="Pfam" id="PF00909"/>
    </source>
</evidence>
<evidence type="ECO:0000256" key="1">
    <source>
        <dbReference type="ARBA" id="ARBA00004141"/>
    </source>
</evidence>
<dbReference type="PANTHER" id="PTHR11730:SF60">
    <property type="entry name" value="RH50, ISOFORM D"/>
    <property type="match status" value="1"/>
</dbReference>
<proteinExistence type="inferred from homology"/>
<feature type="transmembrane region" description="Helical" evidence="6">
    <location>
        <begin position="64"/>
        <end position="85"/>
    </location>
</feature>